<feature type="region of interest" description="Disordered" evidence="4">
    <location>
        <begin position="703"/>
        <end position="746"/>
    </location>
</feature>
<dbReference type="Gene3D" id="3.40.395.10">
    <property type="entry name" value="Adenoviral Proteinase, Chain A"/>
    <property type="match status" value="1"/>
</dbReference>
<comment type="similarity">
    <text evidence="1">Belongs to the peptidase C48 family.</text>
</comment>
<dbReference type="AlphaFoldDB" id="Q60D46"/>
<dbReference type="PROSITE" id="PS50600">
    <property type="entry name" value="ULP_PROTEASE"/>
    <property type="match status" value="1"/>
</dbReference>
<reference evidence="6" key="1">
    <citation type="submission" date="2004-10" db="EMBL/GenBank/DDBJ databases">
        <authorList>
            <person name="Buell R."/>
            <person name="Liu J."/>
            <person name="Childs K."/>
            <person name="Zaborsky J."/>
            <person name="Tallon L."/>
            <person name="Wirtz U."/>
            <person name="Wei F."/>
            <person name="Kuang H."/>
            <person name="Zhang P."/>
            <person name="Marano M."/>
            <person name="Baker B."/>
        </authorList>
    </citation>
    <scope>NUCLEOTIDE SEQUENCE</scope>
</reference>
<dbReference type="GO" id="GO:0006508">
    <property type="term" value="P:proteolysis"/>
    <property type="evidence" value="ECO:0007669"/>
    <property type="project" value="UniProtKB-KW"/>
</dbReference>
<evidence type="ECO:0000313" key="6">
    <source>
        <dbReference type="EMBL" id="AAU90302.2"/>
    </source>
</evidence>
<feature type="compositionally biased region" description="Basic residues" evidence="4">
    <location>
        <begin position="389"/>
        <end position="402"/>
    </location>
</feature>
<feature type="compositionally biased region" description="Polar residues" evidence="4">
    <location>
        <begin position="729"/>
        <end position="740"/>
    </location>
</feature>
<feature type="compositionally biased region" description="Basic and acidic residues" evidence="4">
    <location>
        <begin position="508"/>
        <end position="526"/>
    </location>
</feature>
<dbReference type="InterPro" id="IPR003653">
    <property type="entry name" value="Peptidase_C48_C"/>
</dbReference>
<evidence type="ECO:0000256" key="2">
    <source>
        <dbReference type="ARBA" id="ARBA00022670"/>
    </source>
</evidence>
<evidence type="ECO:0000259" key="5">
    <source>
        <dbReference type="PROSITE" id="PS50600"/>
    </source>
</evidence>
<feature type="region of interest" description="Disordered" evidence="4">
    <location>
        <begin position="328"/>
        <end position="442"/>
    </location>
</feature>
<dbReference type="InterPro" id="IPR015410">
    <property type="entry name" value="DUF1985"/>
</dbReference>
<feature type="compositionally biased region" description="Low complexity" evidence="4">
    <location>
        <begin position="350"/>
        <end position="360"/>
    </location>
</feature>
<gene>
    <name evidence="6" type="ORF">SDM1_53t00021</name>
</gene>
<accession>Q60D46</accession>
<evidence type="ECO:0000256" key="4">
    <source>
        <dbReference type="SAM" id="MobiDB-lite"/>
    </source>
</evidence>
<dbReference type="Pfam" id="PF02902">
    <property type="entry name" value="Peptidase_C48"/>
    <property type="match status" value="1"/>
</dbReference>
<dbReference type="Pfam" id="PF09331">
    <property type="entry name" value="DUF1985"/>
    <property type="match status" value="1"/>
</dbReference>
<sequence length="1104" mass="125505">MTSSSSSKKKSKKKVHATTSKVSKTLQKRGRKVAPPIVRPTLPNNVSYVIKHIPMNCLKFGPTYNSNFIEDLVLSIKDQGIELFKDTIFAPYLNIPKCNYQGQITKCLYLLEIEQGNLANEIHIRHAKGNVLIFSITDFAIITGLRCKGNVKDFNYPASKTSRLVQRYFPSPNYNVNKGRLVDRFMQGGWDNNDDALQMAILFFIHTFLYSQLGDAPIPIEDFFMVEDGSYEEYPWGQVAFTKLMKSFRQEYTPTKKMYRLNGLPYALNVWIYECASVLNNEIAVKEGNGIPRMCNWQVVAPKPKFEMFMDTIFTEIDCSNIQPTPEEIRSLDLPNNNHVPSNRPDSPIVNNEEVQPEEVPSFEDFSSKPPDQFLRRSTRVPSSGSTPPRKRIKVVHPHKYSLSHLTQPHEQPKHSFQSPSSEPKQADNVSGVPHNTFSGKTTFDSAGMEDLKMYMKGYVDNKFGALENKIGALEELIKSNQSELLKAFGAKDNKTKKDIGGISSSHMMDDSVEKGGVDSQPKSDKFDQQTISPIQMDFATDYDVVKPAVDVEKEKVSDHTVQKVGKEKVYEDTAKKVGKEKVSEDTVQKKYDTSIKEQVMQHSSVLQPTTLYNDPSVNVIIHDKKVDDGADTIQQEFGKHASNSAVVNTSESTTSASISSGTELAVDALVYGLPNQPINVKPLSVLHLTEGDDFLSDSQIPTQLPGDEHAPNINTKTPAPRNRMPSKVLQSPYVNSFGSSDKGKEKIDDDIRPYTPFEDCRITYQLSSGLMQEFLEWIQKGLLRTHAKKKPFEDKYRGKSTLFGFDHMDFVVACPADKNWFYTMSYPMKCWTDQHIDVIFYYLRKKSKLRSMDQYLYTTVNCLFKSYIDIVYKRYHCSPADDTFSTQEHIDRGVTVSAYERSIKDIISGFSIPVALPWHLVDEVYIPVNCGEDFHWVLAVVVLKERLIRVYDSSMVSRKKVYAKKIKKLSVMLPNYLHDSGFFDKMGRTDWASMEAYKDKETGELLGPQHSFEVEYVQDIMQQQSDSLDCGMYVAAFAEYLSDEISIPSISFRSDYLRNRYATLLWKYGMDKFKAGYVSDNDDPTRPKSFYTIPAECGLINIE</sequence>
<feature type="compositionally biased region" description="Basic residues" evidence="4">
    <location>
        <begin position="7"/>
        <end position="16"/>
    </location>
</feature>
<dbReference type="PANTHER" id="PTHR48302">
    <property type="entry name" value="ULP1 PROTEASE FAMILY, C-TERMINAL CATALYTIC DOMAIN CONTAINING PROTEIN"/>
    <property type="match status" value="1"/>
</dbReference>
<proteinExistence type="inferred from homology"/>
<dbReference type="SUPFAM" id="SSF54001">
    <property type="entry name" value="Cysteine proteinases"/>
    <property type="match status" value="1"/>
</dbReference>
<evidence type="ECO:0000256" key="3">
    <source>
        <dbReference type="ARBA" id="ARBA00022801"/>
    </source>
</evidence>
<dbReference type="EMBL" id="AC151801">
    <property type="protein sequence ID" value="AAU90302.2"/>
    <property type="molecule type" value="Genomic_DNA"/>
</dbReference>
<evidence type="ECO:0000256" key="1">
    <source>
        <dbReference type="ARBA" id="ARBA00005234"/>
    </source>
</evidence>
<organism evidence="6">
    <name type="scientific">Solanum demissum</name>
    <name type="common">Wild potato</name>
    <dbReference type="NCBI Taxonomy" id="50514"/>
    <lineage>
        <taxon>Eukaryota</taxon>
        <taxon>Viridiplantae</taxon>
        <taxon>Streptophyta</taxon>
        <taxon>Embryophyta</taxon>
        <taxon>Tracheophyta</taxon>
        <taxon>Spermatophyta</taxon>
        <taxon>Magnoliopsida</taxon>
        <taxon>eudicotyledons</taxon>
        <taxon>Gunneridae</taxon>
        <taxon>Pentapetalae</taxon>
        <taxon>asterids</taxon>
        <taxon>lamiids</taxon>
        <taxon>Solanales</taxon>
        <taxon>Solanaceae</taxon>
        <taxon>Solanoideae</taxon>
        <taxon>Solaneae</taxon>
        <taxon>Solanum</taxon>
    </lineage>
</organism>
<feature type="region of interest" description="Disordered" evidence="4">
    <location>
        <begin position="1"/>
        <end position="33"/>
    </location>
</feature>
<reference evidence="6" key="2">
    <citation type="submission" date="2006-08" db="EMBL/GenBank/DDBJ databases">
        <authorList>
            <person name="Childs K."/>
        </authorList>
    </citation>
    <scope>NUCLEOTIDE SEQUENCE</scope>
</reference>
<feature type="domain" description="Ubiquitin-like protease family profile" evidence="5">
    <location>
        <begin position="804"/>
        <end position="1042"/>
    </location>
</feature>
<name>Q60D46_SOLDE</name>
<keyword evidence="2 6" id="KW-0645">Protease</keyword>
<feature type="region of interest" description="Disordered" evidence="4">
    <location>
        <begin position="496"/>
        <end position="526"/>
    </location>
</feature>
<keyword evidence="3" id="KW-0378">Hydrolase</keyword>
<dbReference type="GO" id="GO:0008234">
    <property type="term" value="F:cysteine-type peptidase activity"/>
    <property type="evidence" value="ECO:0007669"/>
    <property type="project" value="InterPro"/>
</dbReference>
<feature type="compositionally biased region" description="Polar residues" evidence="4">
    <location>
        <begin position="404"/>
        <end position="424"/>
    </location>
</feature>
<feature type="compositionally biased region" description="Polar residues" evidence="4">
    <location>
        <begin position="334"/>
        <end position="345"/>
    </location>
</feature>
<dbReference type="InterPro" id="IPR038765">
    <property type="entry name" value="Papain-like_cys_pep_sf"/>
</dbReference>
<protein>
    <submittedName>
        <fullName evidence="6">Ulp1 protease family, C-terminal catalytic domain containing protein</fullName>
    </submittedName>
</protein>
<dbReference type="PANTHER" id="PTHR48302:SF2">
    <property type="entry name" value="DUF1985 DOMAIN-CONTAINING PROTEIN"/>
    <property type="match status" value="1"/>
</dbReference>